<dbReference type="InterPro" id="IPR050090">
    <property type="entry name" value="Tyrosine_recombinase_XerCD"/>
</dbReference>
<evidence type="ECO:0000256" key="4">
    <source>
        <dbReference type="ARBA" id="ARBA00023172"/>
    </source>
</evidence>
<dbReference type="Gene3D" id="1.10.443.10">
    <property type="entry name" value="Intergrase catalytic core"/>
    <property type="match status" value="1"/>
</dbReference>
<reference evidence="8" key="1">
    <citation type="submission" date="2019-04" db="EMBL/GenBank/DDBJ databases">
        <authorList>
            <consortium name="Science for Life Laboratories"/>
        </authorList>
    </citation>
    <scope>NUCLEOTIDE SEQUENCE</scope>
    <source>
        <strain evidence="8">MBLW1</strain>
    </source>
</reference>
<accession>A0A6C2YQW2</accession>
<dbReference type="PANTHER" id="PTHR30349">
    <property type="entry name" value="PHAGE INTEGRASE-RELATED"/>
    <property type="match status" value="1"/>
</dbReference>
<gene>
    <name evidence="8" type="ORF">GMBLW1_02130</name>
</gene>
<evidence type="ECO:0000256" key="1">
    <source>
        <dbReference type="ARBA" id="ARBA00008857"/>
    </source>
</evidence>
<dbReference type="PANTHER" id="PTHR30349:SF64">
    <property type="entry name" value="PROPHAGE INTEGRASE INTD-RELATED"/>
    <property type="match status" value="1"/>
</dbReference>
<dbReference type="KEGG" id="tim:GMBLW1_02130"/>
<name>A0A6C2YQW2_9BACT</name>
<keyword evidence="2" id="KW-0229">DNA integration</keyword>
<organism evidence="8">
    <name type="scientific">Tuwongella immobilis</name>
    <dbReference type="NCBI Taxonomy" id="692036"/>
    <lineage>
        <taxon>Bacteria</taxon>
        <taxon>Pseudomonadati</taxon>
        <taxon>Planctomycetota</taxon>
        <taxon>Planctomycetia</taxon>
        <taxon>Gemmatales</taxon>
        <taxon>Gemmataceae</taxon>
        <taxon>Tuwongella</taxon>
    </lineage>
</organism>
<dbReference type="SUPFAM" id="SSF56349">
    <property type="entry name" value="DNA breaking-rejoining enzymes"/>
    <property type="match status" value="1"/>
</dbReference>
<dbReference type="InterPro" id="IPR011010">
    <property type="entry name" value="DNA_brk_join_enz"/>
</dbReference>
<evidence type="ECO:0000259" key="6">
    <source>
        <dbReference type="PROSITE" id="PS51898"/>
    </source>
</evidence>
<dbReference type="EMBL" id="LR593887">
    <property type="protein sequence ID" value="VTS04862.1"/>
    <property type="molecule type" value="Genomic_DNA"/>
</dbReference>
<dbReference type="GO" id="GO:0003677">
    <property type="term" value="F:DNA binding"/>
    <property type="evidence" value="ECO:0007669"/>
    <property type="project" value="UniProtKB-UniRule"/>
</dbReference>
<dbReference type="InterPro" id="IPR044068">
    <property type="entry name" value="CB"/>
</dbReference>
<feature type="domain" description="Tyr recombinase" evidence="6">
    <location>
        <begin position="187"/>
        <end position="397"/>
    </location>
</feature>
<evidence type="ECO:0000313" key="8">
    <source>
        <dbReference type="EMBL" id="VIP03747.1"/>
    </source>
</evidence>
<evidence type="ECO:0000256" key="3">
    <source>
        <dbReference type="ARBA" id="ARBA00023125"/>
    </source>
</evidence>
<dbReference type="InterPro" id="IPR002104">
    <property type="entry name" value="Integrase_catalytic"/>
</dbReference>
<dbReference type="CDD" id="cd00397">
    <property type="entry name" value="DNA_BRE_C"/>
    <property type="match status" value="1"/>
</dbReference>
<dbReference type="Pfam" id="PF00589">
    <property type="entry name" value="Phage_integrase"/>
    <property type="match status" value="1"/>
</dbReference>
<evidence type="ECO:0000313" key="9">
    <source>
        <dbReference type="Proteomes" id="UP000464378"/>
    </source>
</evidence>
<protein>
    <recommendedName>
        <fullName evidence="10">Tyr recombinase domain-containing protein</fullName>
    </recommendedName>
</protein>
<dbReference type="GO" id="GO:0006310">
    <property type="term" value="P:DNA recombination"/>
    <property type="evidence" value="ECO:0007669"/>
    <property type="project" value="UniProtKB-KW"/>
</dbReference>
<feature type="domain" description="Core-binding (CB)" evidence="7">
    <location>
        <begin position="72"/>
        <end position="159"/>
    </location>
</feature>
<sequence length="397" mass="45031">MPRVKNSLPAILRHKDNQLGYINLSGELHYLGYWPPEMARPPLSIVEKADSLIAEWISLGRRPLSNARGTGRTINEIIVAFFKHGESYYRHADQTPTGELENFRYGLRDLHEKHGHRGVSEFTIEDLRNLRADLIERRLARTTINANIRRIRTVFRWAASEGLIDAEIPARLAVLQNLKANRSSAKETMGICGVQDEQIEAILPHLTPTLRSMVLVQRLTGMRPGELVNLRVEEIERSQEIWQYRPSKHKTSHRGSERIVLIGPKAQAILGPLLSRSESGFIFQVAESLKQHRNKRREQAKTKYLYSKSKEYNSTRQPVSKPYSRQNYSQAIARACKKAGIPVWSANRLRHTFATEGRKIAGIEAVRQALGHTTTATTEIYAKSPIDAAIELAKLIG</sequence>
<evidence type="ECO:0008006" key="10">
    <source>
        <dbReference type="Google" id="ProtNLM"/>
    </source>
</evidence>
<dbReference type="InterPro" id="IPR013762">
    <property type="entry name" value="Integrase-like_cat_sf"/>
</dbReference>
<dbReference type="Gene3D" id="1.10.150.130">
    <property type="match status" value="1"/>
</dbReference>
<keyword evidence="3 5" id="KW-0238">DNA-binding</keyword>
<dbReference type="AlphaFoldDB" id="A0A6C2YQW2"/>
<dbReference type="InterPro" id="IPR010998">
    <property type="entry name" value="Integrase_recombinase_N"/>
</dbReference>
<comment type="similarity">
    <text evidence="1">Belongs to the 'phage' integrase family.</text>
</comment>
<keyword evidence="4" id="KW-0233">DNA recombination</keyword>
<dbReference type="Proteomes" id="UP000464378">
    <property type="component" value="Chromosome"/>
</dbReference>
<dbReference type="GO" id="GO:0015074">
    <property type="term" value="P:DNA integration"/>
    <property type="evidence" value="ECO:0007669"/>
    <property type="project" value="UniProtKB-KW"/>
</dbReference>
<evidence type="ECO:0000259" key="7">
    <source>
        <dbReference type="PROSITE" id="PS51900"/>
    </source>
</evidence>
<proteinExistence type="inferred from homology"/>
<dbReference type="EMBL" id="LR586016">
    <property type="protein sequence ID" value="VIP03747.1"/>
    <property type="molecule type" value="Genomic_DNA"/>
</dbReference>
<dbReference type="PROSITE" id="PS51898">
    <property type="entry name" value="TYR_RECOMBINASE"/>
    <property type="match status" value="1"/>
</dbReference>
<evidence type="ECO:0000256" key="5">
    <source>
        <dbReference type="PROSITE-ProRule" id="PRU01248"/>
    </source>
</evidence>
<evidence type="ECO:0000256" key="2">
    <source>
        <dbReference type="ARBA" id="ARBA00022908"/>
    </source>
</evidence>
<dbReference type="PROSITE" id="PS51900">
    <property type="entry name" value="CB"/>
    <property type="match status" value="1"/>
</dbReference>
<keyword evidence="9" id="KW-1185">Reference proteome</keyword>
<dbReference type="RefSeq" id="WP_162658903.1">
    <property type="nucleotide sequence ID" value="NZ_LR593887.1"/>
</dbReference>
<dbReference type="InParanoid" id="A0A6C2YQW2"/>